<accession>A0A8X7WTB8</accession>
<dbReference type="Proteomes" id="UP000886611">
    <property type="component" value="Unassembled WGS sequence"/>
</dbReference>
<dbReference type="AlphaFoldDB" id="A0A8X7WTB8"/>
<dbReference type="Pfam" id="PF05193">
    <property type="entry name" value="Peptidase_M16_C"/>
    <property type="match status" value="1"/>
</dbReference>
<feature type="non-terminal residue" evidence="3">
    <location>
        <position position="1"/>
    </location>
</feature>
<dbReference type="GO" id="GO:0046872">
    <property type="term" value="F:metal ion binding"/>
    <property type="evidence" value="ECO:0007669"/>
    <property type="project" value="InterPro"/>
</dbReference>
<dbReference type="FunFam" id="3.30.830.10:FF:000039">
    <property type="entry name" value="Ubiquinol-cytochrome c reductase core subunit 2"/>
    <property type="match status" value="1"/>
</dbReference>
<dbReference type="PANTHER" id="PTHR11851:SF226">
    <property type="entry name" value="CYTOCHROME B-C1 COMPLEX SUBUNIT 2, MITOCHONDRIAL"/>
    <property type="match status" value="1"/>
</dbReference>
<evidence type="ECO:0000259" key="1">
    <source>
        <dbReference type="Pfam" id="PF00675"/>
    </source>
</evidence>
<dbReference type="OrthoDB" id="6369905at2759"/>
<reference evidence="3 4" key="1">
    <citation type="journal article" date="2021" name="Cell">
        <title>Tracing the genetic footprints of vertebrate landing in non-teleost ray-finned fishes.</title>
        <authorList>
            <person name="Bi X."/>
            <person name="Wang K."/>
            <person name="Yang L."/>
            <person name="Pan H."/>
            <person name="Jiang H."/>
            <person name="Wei Q."/>
            <person name="Fang M."/>
            <person name="Yu H."/>
            <person name="Zhu C."/>
            <person name="Cai Y."/>
            <person name="He Y."/>
            <person name="Gan X."/>
            <person name="Zeng H."/>
            <person name="Yu D."/>
            <person name="Zhu Y."/>
            <person name="Jiang H."/>
            <person name="Qiu Q."/>
            <person name="Yang H."/>
            <person name="Zhang Y.E."/>
            <person name="Wang W."/>
            <person name="Zhu M."/>
            <person name="He S."/>
            <person name="Zhang G."/>
        </authorList>
    </citation>
    <scope>NUCLEOTIDE SEQUENCE [LARGE SCALE GENOMIC DNA]</scope>
    <source>
        <strain evidence="3">Bchr_013</strain>
    </source>
</reference>
<gene>
    <name evidence="3" type="primary">Uqcrc2</name>
    <name evidence="3" type="ORF">GTO96_0007939</name>
</gene>
<dbReference type="EMBL" id="JAATIS010009265">
    <property type="protein sequence ID" value="KAG2455290.1"/>
    <property type="molecule type" value="Genomic_DNA"/>
</dbReference>
<dbReference type="InterPro" id="IPR011249">
    <property type="entry name" value="Metalloenz_LuxS/M16"/>
</dbReference>
<dbReference type="FunFam" id="3.30.830.10:FF:000018">
    <property type="entry name" value="Cytochrome b-c1 complex subunit 2, mitochondrial"/>
    <property type="match status" value="1"/>
</dbReference>
<organism evidence="3 4">
    <name type="scientific">Polypterus senegalus</name>
    <name type="common">Senegal bichir</name>
    <dbReference type="NCBI Taxonomy" id="55291"/>
    <lineage>
        <taxon>Eukaryota</taxon>
        <taxon>Metazoa</taxon>
        <taxon>Chordata</taxon>
        <taxon>Craniata</taxon>
        <taxon>Vertebrata</taxon>
        <taxon>Euteleostomi</taxon>
        <taxon>Actinopterygii</taxon>
        <taxon>Polypteriformes</taxon>
        <taxon>Polypteridae</taxon>
        <taxon>Polypterus</taxon>
    </lineage>
</organism>
<dbReference type="PANTHER" id="PTHR11851">
    <property type="entry name" value="METALLOPROTEASE"/>
    <property type="match status" value="1"/>
</dbReference>
<dbReference type="InterPro" id="IPR007863">
    <property type="entry name" value="Peptidase_M16_C"/>
</dbReference>
<dbReference type="InterPro" id="IPR050361">
    <property type="entry name" value="MPP/UQCRC_Complex"/>
</dbReference>
<protein>
    <submittedName>
        <fullName evidence="3">QCR2 protein</fullName>
    </submittedName>
</protein>
<proteinExistence type="predicted"/>
<feature type="domain" description="Peptidase M16 N-terminal" evidence="1">
    <location>
        <begin position="54"/>
        <end position="199"/>
    </location>
</feature>
<comment type="caution">
    <text evidence="3">The sequence shown here is derived from an EMBL/GenBank/DDBJ whole genome shotgun (WGS) entry which is preliminary data.</text>
</comment>
<dbReference type="InterPro" id="IPR011765">
    <property type="entry name" value="Pept_M16_N"/>
</dbReference>
<dbReference type="Pfam" id="PF00675">
    <property type="entry name" value="Peptidase_M16"/>
    <property type="match status" value="1"/>
</dbReference>
<evidence type="ECO:0000259" key="2">
    <source>
        <dbReference type="Pfam" id="PF05193"/>
    </source>
</evidence>
<feature type="non-terminal residue" evidence="3">
    <location>
        <position position="458"/>
    </location>
</feature>
<sequence>MKGIRNVGSLSRRFYAAWSSPSLSEQHKGLQTPTGVRHFVQDVHVTKLPSGLVIASLENYSPTSKIGVFVRAGSRFEDCSNLGITHLLRLAANLTTKGASAFKITRGVEAVGGTLSVTSSKENMVYSVECVRDYIDTVMEYLINVTTAPEFRRWEVDELKPRLQTDKAVAFQQPQLGVLENLHAAAYKSALCNSLYCPDYMVGKITSDQLHRFIENNFTSARMALVGLGVDHSVLKQVGEQFLNIRGGSGSPGAKAVYRGGDIRVQNGDSLVHAAIVSEGASSGSPEAIAFGVLQHLLGAGPYILRGSNSTNKLYQGAAKATAQPFCASAFNVSYSDSGLFGIYTISQAASAGDVIKATMAQAKAVAQGGITVADLTRAKNQLKANYLMSLENSDCTFEEIGCQVLSSAAYAPPDMVVQKIDAVSADDVVKAAKTFVSGKKSMAASGNLVSVPFVDEL</sequence>
<evidence type="ECO:0000313" key="4">
    <source>
        <dbReference type="Proteomes" id="UP000886611"/>
    </source>
</evidence>
<evidence type="ECO:0000313" key="3">
    <source>
        <dbReference type="EMBL" id="KAG2455290.1"/>
    </source>
</evidence>
<dbReference type="Gene3D" id="3.30.830.10">
    <property type="entry name" value="Metalloenzyme, LuxS/M16 peptidase-like"/>
    <property type="match status" value="2"/>
</dbReference>
<feature type="domain" description="Peptidase M16 C-terminal" evidence="2">
    <location>
        <begin position="204"/>
        <end position="383"/>
    </location>
</feature>
<dbReference type="SUPFAM" id="SSF63411">
    <property type="entry name" value="LuxS/MPP-like metallohydrolase"/>
    <property type="match status" value="2"/>
</dbReference>
<name>A0A8X7WTB8_POLSE</name>
<dbReference type="GO" id="GO:0005739">
    <property type="term" value="C:mitochondrion"/>
    <property type="evidence" value="ECO:0007669"/>
    <property type="project" value="TreeGrafter"/>
</dbReference>
<keyword evidence="4" id="KW-1185">Reference proteome</keyword>